<accession>A0AAE3YNY8</accession>
<protein>
    <submittedName>
        <fullName evidence="1">Uncharacterized protein</fullName>
    </submittedName>
</protein>
<dbReference type="AlphaFoldDB" id="A0AAE3YNY8"/>
<dbReference type="RefSeq" id="WP_310369554.1">
    <property type="nucleotide sequence ID" value="NZ_JAVDYB010000001.1"/>
</dbReference>
<proteinExistence type="predicted"/>
<sequence length="122" mass="13406">MITSHEARAAAVSRRIVAAELSAGEQYAMFAGLIRDAFGRLRTGLGQAHARCAAVDEQTWATYAADLDRGLDELHMEIARSAEHADERDLAQILRVHVTELELAGWRLQVSLPTAPQRLATE</sequence>
<reference evidence="1" key="1">
    <citation type="submission" date="2023-07" db="EMBL/GenBank/DDBJ databases">
        <title>Sequencing the genomes of 1000 actinobacteria strains.</title>
        <authorList>
            <person name="Klenk H.-P."/>
        </authorList>
    </citation>
    <scope>NUCLEOTIDE SEQUENCE</scope>
    <source>
        <strain evidence="1">DSM 44707</strain>
    </source>
</reference>
<keyword evidence="2" id="KW-1185">Reference proteome</keyword>
<evidence type="ECO:0000313" key="2">
    <source>
        <dbReference type="Proteomes" id="UP001183643"/>
    </source>
</evidence>
<dbReference type="EMBL" id="JAVDYB010000001">
    <property type="protein sequence ID" value="MDR7277328.1"/>
    <property type="molecule type" value="Genomic_DNA"/>
</dbReference>
<gene>
    <name evidence="1" type="ORF">J2S41_004106</name>
</gene>
<name>A0AAE3YNY8_9ACTN</name>
<comment type="caution">
    <text evidence="1">The sequence shown here is derived from an EMBL/GenBank/DDBJ whole genome shotgun (WGS) entry which is preliminary data.</text>
</comment>
<evidence type="ECO:0000313" key="1">
    <source>
        <dbReference type="EMBL" id="MDR7277328.1"/>
    </source>
</evidence>
<organism evidence="1 2">
    <name type="scientific">Catenuloplanes atrovinosus</name>
    <dbReference type="NCBI Taxonomy" id="137266"/>
    <lineage>
        <taxon>Bacteria</taxon>
        <taxon>Bacillati</taxon>
        <taxon>Actinomycetota</taxon>
        <taxon>Actinomycetes</taxon>
        <taxon>Micromonosporales</taxon>
        <taxon>Micromonosporaceae</taxon>
        <taxon>Catenuloplanes</taxon>
    </lineage>
</organism>
<dbReference type="Proteomes" id="UP001183643">
    <property type="component" value="Unassembled WGS sequence"/>
</dbReference>